<evidence type="ECO:0000256" key="3">
    <source>
        <dbReference type="ARBA" id="ARBA00022833"/>
    </source>
</evidence>
<sequence length="399" mass="46072">MVHICVQCDQPARLCCSACSTTGSMTWYCSESCQKNHWICHIFKCKRRTREINTGDHLALAVYRSRLPLDPQTRLDYGFDRAFTTDVKLLLFGMYRVLLIDFNLSSQKLHKWRLHGILLEKIEAALISPEGPRSPYYVWLQGNSWILDTSQPSVLEDMGRGQEAAAIHNTGIGDSVTPTQFIGILDTWPQTKRDCLELWIDIYCFKHPSPQSDCWVTFGFCVCDTENDELRLCRIYRSLRDRCSFDEFWRAYDMSSLMALFDSKECVEARSQQYRHLEGVLRGPPGHVDSIWELKRLAMGGSLDGTSRAIFDYGMDNCKEQAERNELAEIYIKFFARRLGDPMDLHKAACEGKIYEYLSGLMKVKKKFKSLMKKIEYPFQFSSLESDRAAHRSVQTSKS</sequence>
<evidence type="ECO:0000313" key="7">
    <source>
        <dbReference type="Proteomes" id="UP000250043"/>
    </source>
</evidence>
<dbReference type="PROSITE" id="PS50865">
    <property type="entry name" value="ZF_MYND_2"/>
    <property type="match status" value="1"/>
</dbReference>
<protein>
    <recommendedName>
        <fullName evidence="5">MYND-type domain-containing protein</fullName>
    </recommendedName>
</protein>
<accession>A0A8E2ATM2</accession>
<reference evidence="6 7" key="1">
    <citation type="submission" date="2016-07" db="EMBL/GenBank/DDBJ databases">
        <title>Draft genome of the white-rot fungus Obba rivulosa 3A-2.</title>
        <authorList>
            <consortium name="DOE Joint Genome Institute"/>
            <person name="Miettinen O."/>
            <person name="Riley R."/>
            <person name="Acob R."/>
            <person name="Barry K."/>
            <person name="Cullen D."/>
            <person name="De Vries R."/>
            <person name="Hainaut M."/>
            <person name="Hatakka A."/>
            <person name="Henrissat B."/>
            <person name="Hilden K."/>
            <person name="Kuo R."/>
            <person name="Labutti K."/>
            <person name="Lipzen A."/>
            <person name="Makela M.R."/>
            <person name="Sandor L."/>
            <person name="Spatafora J.W."/>
            <person name="Grigoriev I.V."/>
            <person name="Hibbett D.S."/>
        </authorList>
    </citation>
    <scope>NUCLEOTIDE SEQUENCE [LARGE SCALE GENOMIC DNA]</scope>
    <source>
        <strain evidence="6 7">3A-2</strain>
    </source>
</reference>
<dbReference type="Gene3D" id="6.10.140.2220">
    <property type="match status" value="1"/>
</dbReference>
<feature type="domain" description="MYND-type" evidence="5">
    <location>
        <begin position="5"/>
        <end position="45"/>
    </location>
</feature>
<evidence type="ECO:0000256" key="4">
    <source>
        <dbReference type="PROSITE-ProRule" id="PRU00134"/>
    </source>
</evidence>
<evidence type="ECO:0000313" key="6">
    <source>
        <dbReference type="EMBL" id="OCH90738.1"/>
    </source>
</evidence>
<dbReference type="Proteomes" id="UP000250043">
    <property type="component" value="Unassembled WGS sequence"/>
</dbReference>
<organism evidence="6 7">
    <name type="scientific">Obba rivulosa</name>
    <dbReference type="NCBI Taxonomy" id="1052685"/>
    <lineage>
        <taxon>Eukaryota</taxon>
        <taxon>Fungi</taxon>
        <taxon>Dikarya</taxon>
        <taxon>Basidiomycota</taxon>
        <taxon>Agaricomycotina</taxon>
        <taxon>Agaricomycetes</taxon>
        <taxon>Polyporales</taxon>
        <taxon>Gelatoporiaceae</taxon>
        <taxon>Obba</taxon>
    </lineage>
</organism>
<dbReference type="EMBL" id="KV722399">
    <property type="protein sequence ID" value="OCH90738.1"/>
    <property type="molecule type" value="Genomic_DNA"/>
</dbReference>
<gene>
    <name evidence="6" type="ORF">OBBRIDRAFT_887526</name>
</gene>
<dbReference type="InterPro" id="IPR002893">
    <property type="entry name" value="Znf_MYND"/>
</dbReference>
<evidence type="ECO:0000256" key="2">
    <source>
        <dbReference type="ARBA" id="ARBA00022771"/>
    </source>
</evidence>
<dbReference type="GO" id="GO:0008270">
    <property type="term" value="F:zinc ion binding"/>
    <property type="evidence" value="ECO:0007669"/>
    <property type="project" value="UniProtKB-KW"/>
</dbReference>
<keyword evidence="7" id="KW-1185">Reference proteome</keyword>
<proteinExistence type="predicted"/>
<dbReference type="SUPFAM" id="SSF144232">
    <property type="entry name" value="HIT/MYND zinc finger-like"/>
    <property type="match status" value="1"/>
</dbReference>
<keyword evidence="3" id="KW-0862">Zinc</keyword>
<evidence type="ECO:0000256" key="1">
    <source>
        <dbReference type="ARBA" id="ARBA00022723"/>
    </source>
</evidence>
<keyword evidence="1" id="KW-0479">Metal-binding</keyword>
<name>A0A8E2ATM2_9APHY</name>
<dbReference type="AlphaFoldDB" id="A0A8E2ATM2"/>
<keyword evidence="2 4" id="KW-0863">Zinc-finger</keyword>
<dbReference type="OrthoDB" id="4851849at2759"/>
<evidence type="ECO:0000259" key="5">
    <source>
        <dbReference type="PROSITE" id="PS50865"/>
    </source>
</evidence>